<accession>A0A1M5N379</accession>
<dbReference type="EMBL" id="FQWF01000010">
    <property type="protein sequence ID" value="SHG83892.1"/>
    <property type="molecule type" value="Genomic_DNA"/>
</dbReference>
<name>A0A1M5N379_9FLAO</name>
<dbReference type="AlphaFoldDB" id="A0A1M5N379"/>
<gene>
    <name evidence="1" type="ORF">SAMN05444372_110133</name>
</gene>
<dbReference type="Proteomes" id="UP000184020">
    <property type="component" value="Unassembled WGS sequence"/>
</dbReference>
<keyword evidence="2" id="KW-1185">Reference proteome</keyword>
<sequence>MLADRNMKPCNENIEIYLISDAKAIINRIPPYLFDKYSLKGGFEKAFT</sequence>
<dbReference type="RefSeq" id="WP_170857229.1">
    <property type="nucleotide sequence ID" value="NZ_FQWF01000010.1"/>
</dbReference>
<protein>
    <submittedName>
        <fullName evidence="1">Uncharacterized protein</fullName>
    </submittedName>
</protein>
<organism evidence="1 2">
    <name type="scientific">Flavobacterium micromati</name>
    <dbReference type="NCBI Taxonomy" id="229205"/>
    <lineage>
        <taxon>Bacteria</taxon>
        <taxon>Pseudomonadati</taxon>
        <taxon>Bacteroidota</taxon>
        <taxon>Flavobacteriia</taxon>
        <taxon>Flavobacteriales</taxon>
        <taxon>Flavobacteriaceae</taxon>
        <taxon>Flavobacterium</taxon>
    </lineage>
</organism>
<reference evidence="2" key="1">
    <citation type="submission" date="2016-11" db="EMBL/GenBank/DDBJ databases">
        <authorList>
            <person name="Varghese N."/>
            <person name="Submissions S."/>
        </authorList>
    </citation>
    <scope>NUCLEOTIDE SEQUENCE [LARGE SCALE GENOMIC DNA]</scope>
    <source>
        <strain evidence="2">DSM 17659</strain>
    </source>
</reference>
<evidence type="ECO:0000313" key="1">
    <source>
        <dbReference type="EMBL" id="SHG83892.1"/>
    </source>
</evidence>
<evidence type="ECO:0000313" key="2">
    <source>
        <dbReference type="Proteomes" id="UP000184020"/>
    </source>
</evidence>
<proteinExistence type="predicted"/>